<dbReference type="Proteomes" id="UP000287651">
    <property type="component" value="Unassembled WGS sequence"/>
</dbReference>
<proteinExistence type="predicted"/>
<sequence length="138" mass="15572">HISTAPCSIVTYCGVWRFLLVCRTRHSSKWCDVPTVEGNSRFLSKHGTLKWCYLAAVQGNIFVRESARFSSERSTNYGQAFSGFSSRVEKGSICCIFCRILCFLEKNHELIYHSCLTYARKASSAAVVDIEAEVKDID</sequence>
<dbReference type="AlphaFoldDB" id="A0A427ABM3"/>
<organism evidence="1 2">
    <name type="scientific">Ensete ventricosum</name>
    <name type="common">Abyssinian banana</name>
    <name type="synonym">Musa ensete</name>
    <dbReference type="NCBI Taxonomy" id="4639"/>
    <lineage>
        <taxon>Eukaryota</taxon>
        <taxon>Viridiplantae</taxon>
        <taxon>Streptophyta</taxon>
        <taxon>Embryophyta</taxon>
        <taxon>Tracheophyta</taxon>
        <taxon>Spermatophyta</taxon>
        <taxon>Magnoliopsida</taxon>
        <taxon>Liliopsida</taxon>
        <taxon>Zingiberales</taxon>
        <taxon>Musaceae</taxon>
        <taxon>Ensete</taxon>
    </lineage>
</organism>
<feature type="non-terminal residue" evidence="1">
    <location>
        <position position="1"/>
    </location>
</feature>
<comment type="caution">
    <text evidence="1">The sequence shown here is derived from an EMBL/GenBank/DDBJ whole genome shotgun (WGS) entry which is preliminary data.</text>
</comment>
<evidence type="ECO:0000313" key="2">
    <source>
        <dbReference type="Proteomes" id="UP000287651"/>
    </source>
</evidence>
<dbReference type="EMBL" id="AMZH03003043">
    <property type="protein sequence ID" value="RRT73606.1"/>
    <property type="molecule type" value="Genomic_DNA"/>
</dbReference>
<reference evidence="1 2" key="1">
    <citation type="journal article" date="2014" name="Agronomy (Basel)">
        <title>A Draft Genome Sequence for Ensete ventricosum, the Drought-Tolerant Tree Against Hunger.</title>
        <authorList>
            <person name="Harrison J."/>
            <person name="Moore K.A."/>
            <person name="Paszkiewicz K."/>
            <person name="Jones T."/>
            <person name="Grant M."/>
            <person name="Ambacheew D."/>
            <person name="Muzemil S."/>
            <person name="Studholme D.J."/>
        </authorList>
    </citation>
    <scope>NUCLEOTIDE SEQUENCE [LARGE SCALE GENOMIC DNA]</scope>
</reference>
<gene>
    <name evidence="1" type="ORF">B296_00031810</name>
</gene>
<accession>A0A427ABM3</accession>
<name>A0A427ABM3_ENSVE</name>
<evidence type="ECO:0000313" key="1">
    <source>
        <dbReference type="EMBL" id="RRT73606.1"/>
    </source>
</evidence>
<protein>
    <submittedName>
        <fullName evidence="1">Uncharacterized protein</fullName>
    </submittedName>
</protein>